<dbReference type="RefSeq" id="WP_100348296.1">
    <property type="nucleotide sequence ID" value="NZ_PGTZ01000001.1"/>
</dbReference>
<feature type="transmembrane region" description="Helical" evidence="9">
    <location>
        <begin position="480"/>
        <end position="501"/>
    </location>
</feature>
<evidence type="ECO:0000256" key="6">
    <source>
        <dbReference type="ARBA" id="ARBA00022989"/>
    </source>
</evidence>
<feature type="transmembrane region" description="Helical" evidence="9">
    <location>
        <begin position="507"/>
        <end position="531"/>
    </location>
</feature>
<dbReference type="PRINTS" id="PR01806">
    <property type="entry name" value="VIRFACTRMVIN"/>
</dbReference>
<comment type="caution">
    <text evidence="10">The sequence shown here is derived from an EMBL/GenBank/DDBJ whole genome shotgun (WGS) entry which is preliminary data.</text>
</comment>
<dbReference type="Pfam" id="PF03023">
    <property type="entry name" value="MurJ"/>
    <property type="match status" value="1"/>
</dbReference>
<evidence type="ECO:0000256" key="9">
    <source>
        <dbReference type="SAM" id="Phobius"/>
    </source>
</evidence>
<protein>
    <submittedName>
        <fullName evidence="10">Putative peptidoglycan lipid II flippase</fullName>
    </submittedName>
</protein>
<feature type="transmembrane region" description="Helical" evidence="9">
    <location>
        <begin position="299"/>
        <end position="320"/>
    </location>
</feature>
<dbReference type="Proteomes" id="UP000231586">
    <property type="component" value="Unassembled WGS sequence"/>
</dbReference>
<dbReference type="AlphaFoldDB" id="A0A2M8WWI9"/>
<gene>
    <name evidence="10" type="ORF">CLV34_0051</name>
</gene>
<feature type="transmembrane region" description="Helical" evidence="9">
    <location>
        <begin position="407"/>
        <end position="426"/>
    </location>
</feature>
<dbReference type="OrthoDB" id="4350032at2"/>
<keyword evidence="5" id="KW-0573">Peptidoglycan synthesis</keyword>
<dbReference type="InterPro" id="IPR004268">
    <property type="entry name" value="MurJ"/>
</dbReference>
<evidence type="ECO:0000256" key="3">
    <source>
        <dbReference type="ARBA" id="ARBA00022692"/>
    </source>
</evidence>
<evidence type="ECO:0000313" key="11">
    <source>
        <dbReference type="Proteomes" id="UP000231586"/>
    </source>
</evidence>
<evidence type="ECO:0000313" key="10">
    <source>
        <dbReference type="EMBL" id="PJI95287.1"/>
    </source>
</evidence>
<comment type="subcellular location">
    <subcellularLocation>
        <location evidence="1">Cell membrane</location>
        <topology evidence="1">Multi-pass membrane protein</topology>
    </subcellularLocation>
</comment>
<feature type="region of interest" description="Disordered" evidence="8">
    <location>
        <begin position="544"/>
        <end position="566"/>
    </location>
</feature>
<feature type="transmembrane region" description="Helical" evidence="9">
    <location>
        <begin position="146"/>
        <end position="167"/>
    </location>
</feature>
<feature type="transmembrane region" description="Helical" evidence="9">
    <location>
        <begin position="174"/>
        <end position="195"/>
    </location>
</feature>
<dbReference type="InterPro" id="IPR051050">
    <property type="entry name" value="Lipid_II_flippase_MurJ/MviN"/>
</dbReference>
<feature type="transmembrane region" description="Helical" evidence="9">
    <location>
        <begin position="69"/>
        <end position="92"/>
    </location>
</feature>
<reference evidence="10 11" key="1">
    <citation type="submission" date="2017-11" db="EMBL/GenBank/DDBJ databases">
        <title>Genomic Encyclopedia of Archaeal and Bacterial Type Strains, Phase II (KMG-II): From Individual Species to Whole Genera.</title>
        <authorList>
            <person name="Goeker M."/>
        </authorList>
    </citation>
    <scope>NUCLEOTIDE SEQUENCE [LARGE SCALE GENOMIC DNA]</scope>
    <source>
        <strain evidence="10 11">DSM 22413</strain>
    </source>
</reference>
<keyword evidence="11" id="KW-1185">Reference proteome</keyword>
<keyword evidence="3 9" id="KW-0812">Transmembrane</keyword>
<name>A0A2M8WWI9_9MICO</name>
<dbReference type="GO" id="GO:0034204">
    <property type="term" value="P:lipid translocation"/>
    <property type="evidence" value="ECO:0007669"/>
    <property type="project" value="TreeGrafter"/>
</dbReference>
<dbReference type="PANTHER" id="PTHR47019:SF1">
    <property type="entry name" value="LIPID II FLIPPASE MURJ"/>
    <property type="match status" value="1"/>
</dbReference>
<proteinExistence type="predicted"/>
<evidence type="ECO:0000256" key="2">
    <source>
        <dbReference type="ARBA" id="ARBA00022475"/>
    </source>
</evidence>
<feature type="transmembrane region" description="Helical" evidence="9">
    <location>
        <begin position="215"/>
        <end position="233"/>
    </location>
</feature>
<evidence type="ECO:0000256" key="1">
    <source>
        <dbReference type="ARBA" id="ARBA00004651"/>
    </source>
</evidence>
<feature type="transmembrane region" description="Helical" evidence="9">
    <location>
        <begin position="21"/>
        <end position="39"/>
    </location>
</feature>
<evidence type="ECO:0000256" key="4">
    <source>
        <dbReference type="ARBA" id="ARBA00022960"/>
    </source>
</evidence>
<evidence type="ECO:0000256" key="7">
    <source>
        <dbReference type="ARBA" id="ARBA00023136"/>
    </source>
</evidence>
<keyword evidence="6 9" id="KW-1133">Transmembrane helix</keyword>
<keyword evidence="2" id="KW-1003">Cell membrane</keyword>
<dbReference type="GO" id="GO:0009252">
    <property type="term" value="P:peptidoglycan biosynthetic process"/>
    <property type="evidence" value="ECO:0007669"/>
    <property type="project" value="UniProtKB-KW"/>
</dbReference>
<feature type="transmembrane region" description="Helical" evidence="9">
    <location>
        <begin position="259"/>
        <end position="279"/>
    </location>
</feature>
<sequence>MSRPGPAPRERAGARRAASQTLAGAALLITAVTIVSRLLGFARQVVQVHQVGTEGVGGAYAAANALPNILYEVAAGGALAGVVVPLLAGPVARRLRLDVDRSASALLSWAVAVLVPLGVLLLVLAPPIVSGVLGIHDDATADVATYFVRVFAVQVPLYGVGVVLSGVLQAHRRFFWPAAAPILSSLVVVVAYLAFGRLTADPADVAGTSDAALAWLAWGTTAGVAAMCLPLLIPVRRAGVRLRPTFSFPAGQAARARRLALAGVGAVVGQQVATLAALWSTQHWGGNGTWTVYQLAQAVYLLPYAVLAVPLATSAFPRIAERASSGDHAGFARLVGGTTRAVLAVSVVGAAALVALAPAVEAVFVRIAKGSVAGMAGTVAWLAPGLVGYALIFQLSRVLYTLDEGRAAVRATVLGWGTAAVASLVLPPLLVRHAADPAATLEGVAAASSLGMAVAGLLLLRAVRRSAPAGALRGTGRTVLVLGCGAVVGAGLGLLVVDALLPAHPGWPVALAVGALGALLAAAVVGAAVLVGDRGTVSGLGGLRRSSARGASDEPDDSAAQGGEVR</sequence>
<evidence type="ECO:0000256" key="8">
    <source>
        <dbReference type="SAM" id="MobiDB-lite"/>
    </source>
</evidence>
<keyword evidence="7 9" id="KW-0472">Membrane</keyword>
<dbReference type="EMBL" id="PGTZ01000001">
    <property type="protein sequence ID" value="PJI95287.1"/>
    <property type="molecule type" value="Genomic_DNA"/>
</dbReference>
<feature type="transmembrane region" description="Helical" evidence="9">
    <location>
        <begin position="341"/>
        <end position="360"/>
    </location>
</feature>
<dbReference type="GO" id="GO:0008360">
    <property type="term" value="P:regulation of cell shape"/>
    <property type="evidence" value="ECO:0007669"/>
    <property type="project" value="UniProtKB-KW"/>
</dbReference>
<organism evidence="10 11">
    <name type="scientific">Luteimicrobium subarcticum</name>
    <dbReference type="NCBI Taxonomy" id="620910"/>
    <lineage>
        <taxon>Bacteria</taxon>
        <taxon>Bacillati</taxon>
        <taxon>Actinomycetota</taxon>
        <taxon>Actinomycetes</taxon>
        <taxon>Micrococcales</taxon>
        <taxon>Luteimicrobium</taxon>
    </lineage>
</organism>
<dbReference type="PANTHER" id="PTHR47019">
    <property type="entry name" value="LIPID II FLIPPASE MURJ"/>
    <property type="match status" value="1"/>
</dbReference>
<keyword evidence="4" id="KW-0133">Cell shape</keyword>
<feature type="transmembrane region" description="Helical" evidence="9">
    <location>
        <begin position="104"/>
        <end position="126"/>
    </location>
</feature>
<feature type="transmembrane region" description="Helical" evidence="9">
    <location>
        <begin position="438"/>
        <end position="460"/>
    </location>
</feature>
<feature type="transmembrane region" description="Helical" evidence="9">
    <location>
        <begin position="372"/>
        <end position="395"/>
    </location>
</feature>
<dbReference type="GO" id="GO:0015648">
    <property type="term" value="F:lipid-linked peptidoglycan transporter activity"/>
    <property type="evidence" value="ECO:0007669"/>
    <property type="project" value="TreeGrafter"/>
</dbReference>
<accession>A0A2M8WWI9</accession>
<evidence type="ECO:0000256" key="5">
    <source>
        <dbReference type="ARBA" id="ARBA00022984"/>
    </source>
</evidence>
<dbReference type="GO" id="GO:0005886">
    <property type="term" value="C:plasma membrane"/>
    <property type="evidence" value="ECO:0007669"/>
    <property type="project" value="UniProtKB-SubCell"/>
</dbReference>